<dbReference type="Proteomes" id="UP000245812">
    <property type="component" value="Unassembled WGS sequence"/>
</dbReference>
<reference evidence="1 2" key="1">
    <citation type="submission" date="2018-05" db="EMBL/GenBank/DDBJ databases">
        <title>Genomic Encyclopedia of Type Strains, Phase IV (KMG-IV): sequencing the most valuable type-strain genomes for metagenomic binning, comparative biology and taxonomic classification.</title>
        <authorList>
            <person name="Goeker M."/>
        </authorList>
    </citation>
    <scope>NUCLEOTIDE SEQUENCE [LARGE SCALE GENOMIC DNA]</scope>
    <source>
        <strain evidence="1 2">DSM 14263</strain>
    </source>
</reference>
<name>A0A316IGY8_9GAMM</name>
<proteinExistence type="predicted"/>
<comment type="caution">
    <text evidence="1">The sequence shown here is derived from an EMBL/GenBank/DDBJ whole genome shotgun (WGS) entry which is preliminary data.</text>
</comment>
<gene>
    <name evidence="1" type="ORF">C7456_10292</name>
</gene>
<evidence type="ECO:0000313" key="2">
    <source>
        <dbReference type="Proteomes" id="UP000245812"/>
    </source>
</evidence>
<protein>
    <submittedName>
        <fullName evidence="1">Uncharacterized protein</fullName>
    </submittedName>
</protein>
<dbReference type="Gene3D" id="3.40.50.300">
    <property type="entry name" value="P-loop containing nucleotide triphosphate hydrolases"/>
    <property type="match status" value="1"/>
</dbReference>
<keyword evidence="2" id="KW-1185">Reference proteome</keyword>
<sequence>MSRAWSCPDRDKVRARHYEAWDRPPLVVDTAHRSVEACVADILRHLPGAMPVQA</sequence>
<accession>A0A316IGY8</accession>
<dbReference type="InterPro" id="IPR027417">
    <property type="entry name" value="P-loop_NTPase"/>
</dbReference>
<organism evidence="1 2">
    <name type="scientific">Fulvimonas soli</name>
    <dbReference type="NCBI Taxonomy" id="155197"/>
    <lineage>
        <taxon>Bacteria</taxon>
        <taxon>Pseudomonadati</taxon>
        <taxon>Pseudomonadota</taxon>
        <taxon>Gammaproteobacteria</taxon>
        <taxon>Lysobacterales</taxon>
        <taxon>Rhodanobacteraceae</taxon>
        <taxon>Fulvimonas</taxon>
    </lineage>
</organism>
<dbReference type="RefSeq" id="WP_211306208.1">
    <property type="nucleotide sequence ID" value="NZ_MSZV01000075.1"/>
</dbReference>
<evidence type="ECO:0000313" key="1">
    <source>
        <dbReference type="EMBL" id="PWK92359.1"/>
    </source>
</evidence>
<dbReference type="EMBL" id="QGHC01000002">
    <property type="protein sequence ID" value="PWK92359.1"/>
    <property type="molecule type" value="Genomic_DNA"/>
</dbReference>
<dbReference type="AlphaFoldDB" id="A0A316IGY8"/>